<proteinExistence type="predicted"/>
<accession>A0ABU1IZS6</accession>
<dbReference type="EMBL" id="JAVDQH010000009">
    <property type="protein sequence ID" value="MDR6244754.1"/>
    <property type="molecule type" value="Genomic_DNA"/>
</dbReference>
<protein>
    <recommendedName>
        <fullName evidence="3">DUF4241 domain-containing protein</fullName>
    </recommendedName>
</protein>
<dbReference type="RefSeq" id="WP_188776616.1">
    <property type="nucleotide sequence ID" value="NZ_BMMB01000007.1"/>
</dbReference>
<name>A0ABU1IZS6_9BACL</name>
<gene>
    <name evidence="1" type="ORF">JOC58_002651</name>
</gene>
<reference evidence="1 2" key="1">
    <citation type="submission" date="2023-07" db="EMBL/GenBank/DDBJ databases">
        <title>Genomic Encyclopedia of Type Strains, Phase IV (KMG-IV): sequencing the most valuable type-strain genomes for metagenomic binning, comparative biology and taxonomic classification.</title>
        <authorList>
            <person name="Goeker M."/>
        </authorList>
    </citation>
    <scope>NUCLEOTIDE SEQUENCE [LARGE SCALE GENOMIC DNA]</scope>
    <source>
        <strain evidence="1 2">DSM 22170</strain>
    </source>
</reference>
<evidence type="ECO:0000313" key="1">
    <source>
        <dbReference type="EMBL" id="MDR6244754.1"/>
    </source>
</evidence>
<dbReference type="Proteomes" id="UP001185028">
    <property type="component" value="Unassembled WGS sequence"/>
</dbReference>
<evidence type="ECO:0000313" key="2">
    <source>
        <dbReference type="Proteomes" id="UP001185028"/>
    </source>
</evidence>
<evidence type="ECO:0008006" key="3">
    <source>
        <dbReference type="Google" id="ProtNLM"/>
    </source>
</evidence>
<organism evidence="1 2">
    <name type="scientific">Paenibacillus hunanensis</name>
    <dbReference type="NCBI Taxonomy" id="539262"/>
    <lineage>
        <taxon>Bacteria</taxon>
        <taxon>Bacillati</taxon>
        <taxon>Bacillota</taxon>
        <taxon>Bacilli</taxon>
        <taxon>Bacillales</taxon>
        <taxon>Paenibacillaceae</taxon>
        <taxon>Paenibacillus</taxon>
    </lineage>
</organism>
<comment type="caution">
    <text evidence="1">The sequence shown here is derived from an EMBL/GenBank/DDBJ whole genome shotgun (WGS) entry which is preliminary data.</text>
</comment>
<keyword evidence="2" id="KW-1185">Reference proteome</keyword>
<sequence>MNMLQKIDFSWRMESCSDPLFSYDEYGLKVSFMIFLGQEIRYADIGKWLSVYNLQNEQQIPDEHYNHLGYRIAEFSFSSFDSLYCTDRESGLASYTNAAGDPPCVYREVDEDDYILGYVFAGHDLFLSIKAQAYDIDIRSVS</sequence>